<name>A0ABU5AW47_9HYPH</name>
<reference evidence="2 3" key="1">
    <citation type="submission" date="2023-08" db="EMBL/GenBank/DDBJ databases">
        <title>Implementing the SeqCode for naming new Mesorhizobium species isolated from Vachellia karroo root nodules.</title>
        <authorList>
            <person name="Van Lill M."/>
        </authorList>
    </citation>
    <scope>NUCLEOTIDE SEQUENCE [LARGE SCALE GENOMIC DNA]</scope>
    <source>
        <strain evidence="2 3">VK4B</strain>
    </source>
</reference>
<protein>
    <submittedName>
        <fullName evidence="2">Uncharacterized protein</fullName>
    </submittedName>
</protein>
<feature type="region of interest" description="Disordered" evidence="1">
    <location>
        <begin position="36"/>
        <end position="57"/>
    </location>
</feature>
<gene>
    <name evidence="2" type="ORF">RFM23_28355</name>
</gene>
<dbReference type="RefSeq" id="WP_320321944.1">
    <property type="nucleotide sequence ID" value="NZ_JAVIIP010000023.1"/>
</dbReference>
<dbReference type="Proteomes" id="UP001276564">
    <property type="component" value="Unassembled WGS sequence"/>
</dbReference>
<evidence type="ECO:0000313" key="2">
    <source>
        <dbReference type="EMBL" id="MDX8541542.1"/>
    </source>
</evidence>
<sequence>MVEYSSGYKAKAAERLEQIEKTLTVQARAVARELSTDFAKSSTKQEPDVPDQGLQAL</sequence>
<organism evidence="2 3">
    <name type="scientific">Mesorhizobium abyssinicae</name>
    <dbReference type="NCBI Taxonomy" id="1209958"/>
    <lineage>
        <taxon>Bacteria</taxon>
        <taxon>Pseudomonadati</taxon>
        <taxon>Pseudomonadota</taxon>
        <taxon>Alphaproteobacteria</taxon>
        <taxon>Hyphomicrobiales</taxon>
        <taxon>Phyllobacteriaceae</taxon>
        <taxon>Mesorhizobium</taxon>
    </lineage>
</organism>
<keyword evidence="3" id="KW-1185">Reference proteome</keyword>
<dbReference type="EMBL" id="JAVIIP010000023">
    <property type="protein sequence ID" value="MDX8541542.1"/>
    <property type="molecule type" value="Genomic_DNA"/>
</dbReference>
<evidence type="ECO:0000313" key="3">
    <source>
        <dbReference type="Proteomes" id="UP001276564"/>
    </source>
</evidence>
<accession>A0ABU5AW47</accession>
<evidence type="ECO:0000256" key="1">
    <source>
        <dbReference type="SAM" id="MobiDB-lite"/>
    </source>
</evidence>
<proteinExistence type="predicted"/>
<comment type="caution">
    <text evidence="2">The sequence shown here is derived from an EMBL/GenBank/DDBJ whole genome shotgun (WGS) entry which is preliminary data.</text>
</comment>